<proteinExistence type="predicted"/>
<evidence type="ECO:0000313" key="3">
    <source>
        <dbReference type="Proteomes" id="UP001407405"/>
    </source>
</evidence>
<dbReference type="PANTHER" id="PTHR43741">
    <property type="entry name" value="FMN-DEPENDENT NADH-AZOREDUCTASE 1"/>
    <property type="match status" value="1"/>
</dbReference>
<evidence type="ECO:0000259" key="1">
    <source>
        <dbReference type="Pfam" id="PF03358"/>
    </source>
</evidence>
<dbReference type="PANTHER" id="PTHR43741:SF4">
    <property type="entry name" value="FMN-DEPENDENT NADH:QUINONE OXIDOREDUCTASE"/>
    <property type="match status" value="1"/>
</dbReference>
<keyword evidence="3" id="KW-1185">Reference proteome</keyword>
<sequence length="239" mass="27951">MKITVIYGTPRKAKSSTYQIAQDFINLLSDGDHVKEFFLPKSMPHFCRGCWECFTDHTKCPDFEYVSPIIEAILEADLLILTAPVYVYHVPGQVKALLDHFGYQWMAHQPRKEMFHKQALLISTAAGAGTRSTIKDLKDSMNFWGIARTYAFGRNTHAVDWDSVDEKRKLLFRKDIIRIARKIKAASIHVTPCLKVKGLFYMMRLMHHKFRFNQADVVYWESHGWLEKKRPWDRDRQAI</sequence>
<evidence type="ECO:0000313" key="2">
    <source>
        <dbReference type="EMBL" id="MEN1761613.1"/>
    </source>
</evidence>
<dbReference type="InterPro" id="IPR050104">
    <property type="entry name" value="FMN-dep_NADH:Q_OxRdtase_AzoR1"/>
</dbReference>
<comment type="caution">
    <text evidence="2">The sequence shown here is derived from an EMBL/GenBank/DDBJ whole genome shotgun (WGS) entry which is preliminary data.</text>
</comment>
<gene>
    <name evidence="2" type="ORF">AAIG11_14085</name>
</gene>
<dbReference type="InterPro" id="IPR005025">
    <property type="entry name" value="FMN_Rdtase-like_dom"/>
</dbReference>
<dbReference type="Gene3D" id="3.40.50.360">
    <property type="match status" value="1"/>
</dbReference>
<feature type="domain" description="NADPH-dependent FMN reductase-like" evidence="1">
    <location>
        <begin position="1"/>
        <end position="145"/>
    </location>
</feature>
<dbReference type="GO" id="GO:0016491">
    <property type="term" value="F:oxidoreductase activity"/>
    <property type="evidence" value="ECO:0007669"/>
    <property type="project" value="UniProtKB-KW"/>
</dbReference>
<dbReference type="Pfam" id="PF03358">
    <property type="entry name" value="FMN_red"/>
    <property type="match status" value="1"/>
</dbReference>
<keyword evidence="2" id="KW-0560">Oxidoreductase</keyword>
<dbReference type="EMBL" id="JBCITM010000018">
    <property type="protein sequence ID" value="MEN1761613.1"/>
    <property type="molecule type" value="Genomic_DNA"/>
</dbReference>
<organism evidence="2 3">
    <name type="scientific">Anoxynatronum sibiricum</name>
    <dbReference type="NCBI Taxonomy" id="210623"/>
    <lineage>
        <taxon>Bacteria</taxon>
        <taxon>Bacillati</taxon>
        <taxon>Bacillota</taxon>
        <taxon>Clostridia</taxon>
        <taxon>Eubacteriales</taxon>
        <taxon>Clostridiaceae</taxon>
        <taxon>Anoxynatronum</taxon>
    </lineage>
</organism>
<dbReference type="EC" id="1.-.-.-" evidence="2"/>
<name>A0ABU9VWS2_9CLOT</name>
<protein>
    <submittedName>
        <fullName evidence="2">NAD(P)H-dependent oxidoreductase</fullName>
        <ecNumber evidence="2">1.-.-.-</ecNumber>
    </submittedName>
</protein>
<dbReference type="InterPro" id="IPR029039">
    <property type="entry name" value="Flavoprotein-like_sf"/>
</dbReference>
<dbReference type="RefSeq" id="WP_343186901.1">
    <property type="nucleotide sequence ID" value="NZ_JBCITM010000018.1"/>
</dbReference>
<dbReference type="SUPFAM" id="SSF52218">
    <property type="entry name" value="Flavoproteins"/>
    <property type="match status" value="1"/>
</dbReference>
<reference evidence="2 3" key="1">
    <citation type="submission" date="2024-04" db="EMBL/GenBank/DDBJ databases">
        <title>Genome sequencing and metabolic network reconstruction of aminoacids and betaine degradation by Anoxynatronum sibiricum.</title>
        <authorList>
            <person name="Detkova E.N."/>
            <person name="Boltjanskaja Y.V."/>
            <person name="Mardanov A.V."/>
            <person name="Kevbrin V."/>
        </authorList>
    </citation>
    <scope>NUCLEOTIDE SEQUENCE [LARGE SCALE GENOMIC DNA]</scope>
    <source>
        <strain evidence="2 3">Z-7981</strain>
    </source>
</reference>
<dbReference type="Proteomes" id="UP001407405">
    <property type="component" value="Unassembled WGS sequence"/>
</dbReference>
<accession>A0ABU9VWS2</accession>